<dbReference type="RefSeq" id="XP_003679797.1">
    <property type="nucleotide sequence ID" value="XM_003679749.1"/>
</dbReference>
<dbReference type="HOGENOM" id="CLU_190836_0_0_1"/>
<dbReference type="OrthoDB" id="4032162at2759"/>
<name>G8ZPP2_TORDE</name>
<organism evidence="1 2">
    <name type="scientific">Torulaspora delbrueckii</name>
    <name type="common">Yeast</name>
    <name type="synonym">Candida colliculosa</name>
    <dbReference type="NCBI Taxonomy" id="4950"/>
    <lineage>
        <taxon>Eukaryota</taxon>
        <taxon>Fungi</taxon>
        <taxon>Dikarya</taxon>
        <taxon>Ascomycota</taxon>
        <taxon>Saccharomycotina</taxon>
        <taxon>Saccharomycetes</taxon>
        <taxon>Saccharomycetales</taxon>
        <taxon>Saccharomycetaceae</taxon>
        <taxon>Torulaspora</taxon>
    </lineage>
</organism>
<dbReference type="EMBL" id="HE616743">
    <property type="protein sequence ID" value="CCE90586.1"/>
    <property type="molecule type" value="Genomic_DNA"/>
</dbReference>
<dbReference type="FunCoup" id="G8ZPP2">
    <property type="interactions" value="3"/>
</dbReference>
<keyword evidence="2" id="KW-1185">Reference proteome</keyword>
<dbReference type="AlphaFoldDB" id="G8ZPP2"/>
<dbReference type="Proteomes" id="UP000005627">
    <property type="component" value="Chromosome 2"/>
</dbReference>
<reference evidence="1 2" key="1">
    <citation type="journal article" date="2011" name="Proc. Natl. Acad. Sci. U.S.A.">
        <title>Evolutionary erosion of yeast sex chromosomes by mating-type switching accidents.</title>
        <authorList>
            <person name="Gordon J.L."/>
            <person name="Armisen D."/>
            <person name="Proux-Wera E."/>
            <person name="Oheigeartaigh S.S."/>
            <person name="Byrne K.P."/>
            <person name="Wolfe K.H."/>
        </authorList>
    </citation>
    <scope>NUCLEOTIDE SEQUENCE [LARGE SCALE GENOMIC DNA]</scope>
    <source>
        <strain evidence="2">ATCC 10662 / CBS 1146 / NBRC 0425 / NCYC 2629 / NRRL Y-866</strain>
    </source>
</reference>
<proteinExistence type="predicted"/>
<protein>
    <submittedName>
        <fullName evidence="1">Uncharacterized protein</fullName>
    </submittedName>
</protein>
<dbReference type="KEGG" id="tdl:TDEL_0B04570"/>
<gene>
    <name evidence="1" type="primary">TDEL0B04570</name>
    <name evidence="1" type="ORF">TDEL_0B04570</name>
</gene>
<evidence type="ECO:0000313" key="1">
    <source>
        <dbReference type="EMBL" id="CCE90586.1"/>
    </source>
</evidence>
<evidence type="ECO:0000313" key="2">
    <source>
        <dbReference type="Proteomes" id="UP000005627"/>
    </source>
</evidence>
<sequence>MSNAHYLKLACHVLLALLICNLCLKLVDRYLLFNLTQWLLTCRGGECSDIKWWQRLPQLERLVWYFLDHVENRRQDIS</sequence>
<accession>G8ZPP2</accession>
<dbReference type="GeneID" id="11504744"/>
<dbReference type="InParanoid" id="G8ZPP2"/>